<evidence type="ECO:0000256" key="2">
    <source>
        <dbReference type="SAM" id="MobiDB-lite"/>
    </source>
</evidence>
<sequence>MTTLGKRLRTDDSTQEFDTQYMYKQDDLVEPEHAAYSDDNKAAEQLLSETVHELLNVLRWLFLQYGIEQVEFLIQQVEATCSKPDAEKPIIAICGPTGAGKSAFIINLLNVLGITRSVSGGSSVTCLPTTYTFQLQGQKLDFAAEMESMTEPRLATFFRELISDIRRFYGGQVGATSAGWTTEDKADYEERASTGLKMINVLLDGKKEWSSKDKIIRRCSAAVSDNDLTALTNELVECSRETLIQHGFTDSGGSFLLRVESDTAPGLQDRMCKYVYENDGRSPGQSELWPVLRRAKVGCRRAPILNFIDIRDCTGSNDTNRIRGEIASENIQECQVLWALCDASRAASNPAFLRLFSGHVQQFGQNIMPVITHVDLGLNDALAGVMEKAGYDLTVYKRNSQAKMRLENQLTNIEAELEQVKACGRAGESASQKSAHKSVQKKLKAQKSDAEDKLRDLQTECRDALAAVREQSLKDKLVAARPEPFRDRAILFAANEDYKHHKERSRVEKMSLEKTNIPKLRTMSMQVGGDATHRNNRAYMLRILSVMDLARILVDKARPSALHGLVTKFSADMDALHAVDSAPNCADRFAQDLATDLEIFANHSLQLGRFVTAAVAANSEAYRVLHASVFRAVVVRHGLYRRIKGETEHVTDLNEDMMVALVQAINVRWDRALARQLEILDQVIDNVIAAIVAMDERIKALPHSEPIHDMLIIAIEHIRNLRQASKDGLEEELRILLENATTSELGTGYFVQAMQPIYEIAETENGTGCTNRMRQDIDDGLIDNETNPFVITCNAIKTAHRHAAEKHVNKLHANLKSITDGLIDGLRRASDVKHRTKEEKETWKVIGNFLSENNEEIQQAKNLLKVDQEELRQELEKFAVQQPEEPEVEQNGAASWLSGLLRSFLSAGRK</sequence>
<keyword evidence="5" id="KW-1185">Reference proteome</keyword>
<dbReference type="PANTHER" id="PTHR36681">
    <property type="entry name" value="NUCLEAR GTPASE, GERMINAL CENTER-ASSOCIATED, TANDEM DUPLICATE 3"/>
    <property type="match status" value="1"/>
</dbReference>
<dbReference type="AlphaFoldDB" id="A0A8H6REP1"/>
<dbReference type="Proteomes" id="UP000660729">
    <property type="component" value="Unassembled WGS sequence"/>
</dbReference>
<dbReference type="CDD" id="cd00882">
    <property type="entry name" value="Ras_like_GTPase"/>
    <property type="match status" value="1"/>
</dbReference>
<dbReference type="Pfam" id="PF24564">
    <property type="entry name" value="DUF7605"/>
    <property type="match status" value="1"/>
</dbReference>
<evidence type="ECO:0000259" key="3">
    <source>
        <dbReference type="Pfam" id="PF24564"/>
    </source>
</evidence>
<evidence type="ECO:0000313" key="4">
    <source>
        <dbReference type="EMBL" id="KAF7190455.1"/>
    </source>
</evidence>
<name>A0A8H6REP1_9PEZI</name>
<dbReference type="Gene3D" id="3.40.50.300">
    <property type="entry name" value="P-loop containing nucleotide triphosphate hydrolases"/>
    <property type="match status" value="1"/>
</dbReference>
<proteinExistence type="predicted"/>
<dbReference type="InterPro" id="IPR056024">
    <property type="entry name" value="DUF7605"/>
</dbReference>
<feature type="domain" description="DUF7605" evidence="3">
    <location>
        <begin position="613"/>
        <end position="784"/>
    </location>
</feature>
<dbReference type="PANTHER" id="PTHR36681:SF3">
    <property type="entry name" value="NUCLEAR GTPASE, GERMINAL CENTER-ASSOCIATED, TANDEM DUPLICATE 3"/>
    <property type="match status" value="1"/>
</dbReference>
<keyword evidence="1" id="KW-0175">Coiled coil</keyword>
<feature type="coiled-coil region" evidence="1">
    <location>
        <begin position="850"/>
        <end position="877"/>
    </location>
</feature>
<organism evidence="4 5">
    <name type="scientific">Pseudocercospora fuligena</name>
    <dbReference type="NCBI Taxonomy" id="685502"/>
    <lineage>
        <taxon>Eukaryota</taxon>
        <taxon>Fungi</taxon>
        <taxon>Dikarya</taxon>
        <taxon>Ascomycota</taxon>
        <taxon>Pezizomycotina</taxon>
        <taxon>Dothideomycetes</taxon>
        <taxon>Dothideomycetidae</taxon>
        <taxon>Mycosphaerellales</taxon>
        <taxon>Mycosphaerellaceae</taxon>
        <taxon>Pseudocercospora</taxon>
    </lineage>
</organism>
<accession>A0A8H6REP1</accession>
<comment type="caution">
    <text evidence="4">The sequence shown here is derived from an EMBL/GenBank/DDBJ whole genome shotgun (WGS) entry which is preliminary data.</text>
</comment>
<protein>
    <recommendedName>
        <fullName evidence="3">DUF7605 domain-containing protein</fullName>
    </recommendedName>
</protein>
<dbReference type="OrthoDB" id="410198at2759"/>
<reference evidence="4" key="1">
    <citation type="submission" date="2020-04" db="EMBL/GenBank/DDBJ databases">
        <title>Draft genome resource of the tomato pathogen Pseudocercospora fuligena.</title>
        <authorList>
            <person name="Zaccaron A."/>
        </authorList>
    </citation>
    <scope>NUCLEOTIDE SEQUENCE</scope>
    <source>
        <strain evidence="4">PF001</strain>
    </source>
</reference>
<gene>
    <name evidence="4" type="ORF">HII31_08169</name>
</gene>
<feature type="compositionally biased region" description="Basic residues" evidence="2">
    <location>
        <begin position="434"/>
        <end position="445"/>
    </location>
</feature>
<dbReference type="InterPro" id="IPR027417">
    <property type="entry name" value="P-loop_NTPase"/>
</dbReference>
<evidence type="ECO:0000256" key="1">
    <source>
        <dbReference type="SAM" id="Coils"/>
    </source>
</evidence>
<dbReference type="EMBL" id="JABCIY010000169">
    <property type="protein sequence ID" value="KAF7190455.1"/>
    <property type="molecule type" value="Genomic_DNA"/>
</dbReference>
<evidence type="ECO:0000313" key="5">
    <source>
        <dbReference type="Proteomes" id="UP000660729"/>
    </source>
</evidence>
<dbReference type="SUPFAM" id="SSF52540">
    <property type="entry name" value="P-loop containing nucleoside triphosphate hydrolases"/>
    <property type="match status" value="1"/>
</dbReference>
<feature type="region of interest" description="Disordered" evidence="2">
    <location>
        <begin position="427"/>
        <end position="451"/>
    </location>
</feature>